<keyword evidence="1" id="KW-0812">Transmembrane</keyword>
<keyword evidence="3" id="KW-1185">Reference proteome</keyword>
<protein>
    <submittedName>
        <fullName evidence="2">Uncharacterized protein</fullName>
    </submittedName>
</protein>
<gene>
    <name evidence="2" type="ORF">SNAT2548_LOCUS4414</name>
</gene>
<reference evidence="2" key="1">
    <citation type="submission" date="2021-02" db="EMBL/GenBank/DDBJ databases">
        <authorList>
            <person name="Dougan E. K."/>
            <person name="Rhodes N."/>
            <person name="Thang M."/>
            <person name="Chan C."/>
        </authorList>
    </citation>
    <scope>NUCLEOTIDE SEQUENCE</scope>
</reference>
<evidence type="ECO:0000256" key="1">
    <source>
        <dbReference type="SAM" id="Phobius"/>
    </source>
</evidence>
<dbReference type="OrthoDB" id="438027at2759"/>
<evidence type="ECO:0000313" key="2">
    <source>
        <dbReference type="EMBL" id="CAE7036307.1"/>
    </source>
</evidence>
<evidence type="ECO:0000313" key="3">
    <source>
        <dbReference type="Proteomes" id="UP000604046"/>
    </source>
</evidence>
<feature type="transmembrane region" description="Helical" evidence="1">
    <location>
        <begin position="318"/>
        <end position="340"/>
    </location>
</feature>
<name>A0A812IKL7_9DINO</name>
<comment type="caution">
    <text evidence="2">The sequence shown here is derived from an EMBL/GenBank/DDBJ whole genome shotgun (WGS) entry which is preliminary data.</text>
</comment>
<dbReference type="AlphaFoldDB" id="A0A812IKL7"/>
<accession>A0A812IKL7</accession>
<dbReference type="EMBL" id="CAJNDS010000269">
    <property type="protein sequence ID" value="CAE7036307.1"/>
    <property type="molecule type" value="Genomic_DNA"/>
</dbReference>
<keyword evidence="1" id="KW-1133">Transmembrane helix</keyword>
<keyword evidence="1" id="KW-0472">Membrane</keyword>
<sequence length="354" mass="38699">MAQCLQDLLDYVTYAGGVGRRRADAVSGVGASWLIRVRKSSGEKLAGFAEEKGRDELACQMALYIDVSGAGNVLAHVVGQADDDAFLLRPQPGDSKLQRAFFAGLTCGRFSKILQLQFQKDLPKAKLQDLFSEWLPSSAGSVELRALVSQLPDLAAKDTLVLLFAPDGENLSVDLPKLQRAPARLQSPAIWLALQRAHFDWQDPCPPFQADIAQRLPKLLLEPGVAEADAPRRGRTWREFAGRTEGKDGYELFDIHRGLLTRLGMRKAEPAKASAAPAPDSKHVELETVYLQEIAHLRSELEQLHAASDQALSRRWRWVCVGMVMGVLFCKIFLSALAAFGPAPSSPTCGLEGS</sequence>
<dbReference type="Proteomes" id="UP000604046">
    <property type="component" value="Unassembled WGS sequence"/>
</dbReference>
<proteinExistence type="predicted"/>
<organism evidence="2 3">
    <name type="scientific">Symbiodinium natans</name>
    <dbReference type="NCBI Taxonomy" id="878477"/>
    <lineage>
        <taxon>Eukaryota</taxon>
        <taxon>Sar</taxon>
        <taxon>Alveolata</taxon>
        <taxon>Dinophyceae</taxon>
        <taxon>Suessiales</taxon>
        <taxon>Symbiodiniaceae</taxon>
        <taxon>Symbiodinium</taxon>
    </lineage>
</organism>